<organism evidence="2 3">
    <name type="scientific">Pseudoduganella violacea</name>
    <dbReference type="NCBI Taxonomy" id="1715466"/>
    <lineage>
        <taxon>Bacteria</taxon>
        <taxon>Pseudomonadati</taxon>
        <taxon>Pseudomonadota</taxon>
        <taxon>Betaproteobacteria</taxon>
        <taxon>Burkholderiales</taxon>
        <taxon>Oxalobacteraceae</taxon>
        <taxon>Telluria group</taxon>
        <taxon>Pseudoduganella</taxon>
    </lineage>
</organism>
<evidence type="ECO:0000313" key="3">
    <source>
        <dbReference type="Proteomes" id="UP000541535"/>
    </source>
</evidence>
<evidence type="ECO:0008006" key="4">
    <source>
        <dbReference type="Google" id="ProtNLM"/>
    </source>
</evidence>
<feature type="transmembrane region" description="Helical" evidence="1">
    <location>
        <begin position="422"/>
        <end position="444"/>
    </location>
</feature>
<feature type="transmembrane region" description="Helical" evidence="1">
    <location>
        <begin position="270"/>
        <end position="292"/>
    </location>
</feature>
<dbReference type="EMBL" id="JACHXD010000006">
    <property type="protein sequence ID" value="MBB3119606.1"/>
    <property type="molecule type" value="Genomic_DNA"/>
</dbReference>
<feature type="transmembrane region" description="Helical" evidence="1">
    <location>
        <begin position="486"/>
        <end position="502"/>
    </location>
</feature>
<feature type="transmembrane region" description="Helical" evidence="1">
    <location>
        <begin position="194"/>
        <end position="217"/>
    </location>
</feature>
<keyword evidence="1" id="KW-0472">Membrane</keyword>
<keyword evidence="3" id="KW-1185">Reference proteome</keyword>
<protein>
    <recommendedName>
        <fullName evidence="4">O-antigen ligase domain-containing protein</fullName>
    </recommendedName>
</protein>
<feature type="transmembrane region" description="Helical" evidence="1">
    <location>
        <begin position="98"/>
        <end position="116"/>
    </location>
</feature>
<keyword evidence="1" id="KW-0812">Transmembrane</keyword>
<feature type="transmembrane region" description="Helical" evidence="1">
    <location>
        <begin position="304"/>
        <end position="322"/>
    </location>
</feature>
<dbReference type="RefSeq" id="WP_183441416.1">
    <property type="nucleotide sequence ID" value="NZ_JACHXD010000006.1"/>
</dbReference>
<feature type="transmembrane region" description="Helical" evidence="1">
    <location>
        <begin position="136"/>
        <end position="155"/>
    </location>
</feature>
<dbReference type="AlphaFoldDB" id="A0A7W5BB05"/>
<accession>A0A7W5BB05</accession>
<gene>
    <name evidence="2" type="ORF">FHS03_002658</name>
</gene>
<comment type="caution">
    <text evidence="2">The sequence shown here is derived from an EMBL/GenBank/DDBJ whole genome shotgun (WGS) entry which is preliminary data.</text>
</comment>
<sequence length="512" mass="56598">MKFPLFRLAGAPARPLATLRTRLPSLGLTAVVLCLTLLALLLGAIIALGSIQMTITFSAMLLALPVLFMFSTRQLLPLLFVLTYLVQGAMVEFLHMRIGTWITSALAGLLLVRALLELLQLNRFKEGRPHADSRPATAVYFAGWIYLAFFMLSLSQGEATTLQRISALRFAIPMFGVLFALFWFRWPIQRLQMIWWLLLGMIVLQLPLVAYQHFVLATARDWDLVTGTFGHGLSAVLVLTTLAAMVYALARWQHGVSSHVLPALIVPTGLLILLLGEVKAIVFWLPLAIVIVLRRRVLRNVGTLIMYAVFALVFAVGTFSAYKAMYWGEKAVAGNTIEEKLERTGGYFFDVRQMNFRNGEVSRAASLYLWYTDPQPGVPERLIGYGPGASLTSAGTGKGVVAARYRTLSINSTAVTQLLWDVGILGCIAFLAFLGLGVAAGWRFMQSGRGNPQERAMVDTALTMLVLYGTTVIYNRSLLDEPTMQLLFFFCLGCIVQFWRFGSTAGRPAAHT</sequence>
<dbReference type="Proteomes" id="UP000541535">
    <property type="component" value="Unassembled WGS sequence"/>
</dbReference>
<evidence type="ECO:0000256" key="1">
    <source>
        <dbReference type="SAM" id="Phobius"/>
    </source>
</evidence>
<proteinExistence type="predicted"/>
<feature type="transmembrane region" description="Helical" evidence="1">
    <location>
        <begin position="167"/>
        <end position="188"/>
    </location>
</feature>
<keyword evidence="1" id="KW-1133">Transmembrane helix</keyword>
<feature type="transmembrane region" description="Helical" evidence="1">
    <location>
        <begin position="229"/>
        <end position="250"/>
    </location>
</feature>
<feature type="transmembrane region" description="Helical" evidence="1">
    <location>
        <begin position="26"/>
        <end position="51"/>
    </location>
</feature>
<name>A0A7W5BB05_9BURK</name>
<feature type="transmembrane region" description="Helical" evidence="1">
    <location>
        <begin position="456"/>
        <end position="474"/>
    </location>
</feature>
<evidence type="ECO:0000313" key="2">
    <source>
        <dbReference type="EMBL" id="MBB3119606.1"/>
    </source>
</evidence>
<feature type="transmembrane region" description="Helical" evidence="1">
    <location>
        <begin position="57"/>
        <end position="86"/>
    </location>
</feature>
<reference evidence="2 3" key="1">
    <citation type="submission" date="2020-08" db="EMBL/GenBank/DDBJ databases">
        <title>Genomic Encyclopedia of Type Strains, Phase III (KMG-III): the genomes of soil and plant-associated and newly described type strains.</title>
        <authorList>
            <person name="Whitman W."/>
        </authorList>
    </citation>
    <scope>NUCLEOTIDE SEQUENCE [LARGE SCALE GENOMIC DNA]</scope>
    <source>
        <strain evidence="2 3">CECT 8897</strain>
    </source>
</reference>